<dbReference type="Gene3D" id="3.40.50.2300">
    <property type="match status" value="1"/>
</dbReference>
<evidence type="ECO:0000313" key="1">
    <source>
        <dbReference type="EMBL" id="KAK4773819.1"/>
    </source>
</evidence>
<keyword evidence="2" id="KW-1185">Reference proteome</keyword>
<dbReference type="SUPFAM" id="SSF52172">
    <property type="entry name" value="CheY-like"/>
    <property type="match status" value="1"/>
</dbReference>
<dbReference type="EMBL" id="JAXIOK010000004">
    <property type="protein sequence ID" value="KAK4773819.1"/>
    <property type="molecule type" value="Genomic_DNA"/>
</dbReference>
<gene>
    <name evidence="1" type="ORF">SAY87_028838</name>
</gene>
<evidence type="ECO:0008006" key="3">
    <source>
        <dbReference type="Google" id="ProtNLM"/>
    </source>
</evidence>
<accession>A0AAN7KYJ6</accession>
<protein>
    <recommendedName>
        <fullName evidence="3">Response regulatory domain-containing protein</fullName>
    </recommendedName>
</protein>
<comment type="caution">
    <text evidence="1">The sequence shown here is derived from an EMBL/GenBank/DDBJ whole genome shotgun (WGS) entry which is preliminary data.</text>
</comment>
<reference evidence="1 2" key="1">
    <citation type="journal article" date="2023" name="Hortic Res">
        <title>Pangenome of water caltrop reveals structural variations and asymmetric subgenome divergence after allopolyploidization.</title>
        <authorList>
            <person name="Zhang X."/>
            <person name="Chen Y."/>
            <person name="Wang L."/>
            <person name="Yuan Y."/>
            <person name="Fang M."/>
            <person name="Shi L."/>
            <person name="Lu R."/>
            <person name="Comes H.P."/>
            <person name="Ma Y."/>
            <person name="Chen Y."/>
            <person name="Huang G."/>
            <person name="Zhou Y."/>
            <person name="Zheng Z."/>
            <person name="Qiu Y."/>
        </authorList>
    </citation>
    <scope>NUCLEOTIDE SEQUENCE [LARGE SCALE GENOMIC DNA]</scope>
    <source>
        <tissue evidence="1">Roots</tissue>
    </source>
</reference>
<evidence type="ECO:0000313" key="2">
    <source>
        <dbReference type="Proteomes" id="UP001345219"/>
    </source>
</evidence>
<sequence>MESGFSSPRHDGFPAGLRVLVVDDDPTWLKILEKMLKKCSYEVISILQRDGCLLKYGPARISSADEFPARDGLWKPYKH</sequence>
<dbReference type="Proteomes" id="UP001345219">
    <property type="component" value="Chromosome 22"/>
</dbReference>
<name>A0AAN7KYJ6_9MYRT</name>
<proteinExistence type="predicted"/>
<dbReference type="AlphaFoldDB" id="A0AAN7KYJ6"/>
<dbReference type="InterPro" id="IPR011006">
    <property type="entry name" value="CheY-like_superfamily"/>
</dbReference>
<organism evidence="1 2">
    <name type="scientific">Trapa incisa</name>
    <dbReference type="NCBI Taxonomy" id="236973"/>
    <lineage>
        <taxon>Eukaryota</taxon>
        <taxon>Viridiplantae</taxon>
        <taxon>Streptophyta</taxon>
        <taxon>Embryophyta</taxon>
        <taxon>Tracheophyta</taxon>
        <taxon>Spermatophyta</taxon>
        <taxon>Magnoliopsida</taxon>
        <taxon>eudicotyledons</taxon>
        <taxon>Gunneridae</taxon>
        <taxon>Pentapetalae</taxon>
        <taxon>rosids</taxon>
        <taxon>malvids</taxon>
        <taxon>Myrtales</taxon>
        <taxon>Lythraceae</taxon>
        <taxon>Trapa</taxon>
    </lineage>
</organism>